<proteinExistence type="predicted"/>
<accession>A0A4R0RDJ7</accession>
<dbReference type="EMBL" id="RWJN01000216">
    <property type="protein sequence ID" value="TCD64783.1"/>
    <property type="molecule type" value="Genomic_DNA"/>
</dbReference>
<organism evidence="2 3">
    <name type="scientific">Steccherinum ochraceum</name>
    <dbReference type="NCBI Taxonomy" id="92696"/>
    <lineage>
        <taxon>Eukaryota</taxon>
        <taxon>Fungi</taxon>
        <taxon>Dikarya</taxon>
        <taxon>Basidiomycota</taxon>
        <taxon>Agaricomycotina</taxon>
        <taxon>Agaricomycetes</taxon>
        <taxon>Polyporales</taxon>
        <taxon>Steccherinaceae</taxon>
        <taxon>Steccherinum</taxon>
    </lineage>
</organism>
<evidence type="ECO:0000313" key="3">
    <source>
        <dbReference type="Proteomes" id="UP000292702"/>
    </source>
</evidence>
<evidence type="ECO:0000313" key="2">
    <source>
        <dbReference type="EMBL" id="TCD64783.1"/>
    </source>
</evidence>
<evidence type="ECO:0000256" key="1">
    <source>
        <dbReference type="SAM" id="MobiDB-lite"/>
    </source>
</evidence>
<comment type="caution">
    <text evidence="2">The sequence shown here is derived from an EMBL/GenBank/DDBJ whole genome shotgun (WGS) entry which is preliminary data.</text>
</comment>
<name>A0A4R0RDJ7_9APHY</name>
<keyword evidence="3" id="KW-1185">Reference proteome</keyword>
<evidence type="ECO:0008006" key="4">
    <source>
        <dbReference type="Google" id="ProtNLM"/>
    </source>
</evidence>
<dbReference type="OrthoDB" id="2802287at2759"/>
<gene>
    <name evidence="2" type="ORF">EIP91_003643</name>
</gene>
<sequence>MSKTNFLSLGDEILKAIGVCSSIPDVLSLSQACKRLSEILAVERFWEKYLMSTMGIYSVYRLPRGSSCKDLAVHLYKLYARLQPGQKRKPAVCHYDISQGRSVTWTKIVCHRWIAVASSDDQSSELSLYGLDEGPHSVAKPLTQVSLVAPVIRGVALERGGDVIVAVELCSSFFPSIEVFSLGLCDGKLVFTRLGSRSNASHLRTAGGDWVGMSVCDNHNIPTLWNWKTGDVTRLHKKPERQGGCMSMAIKDDIVAVAYRRKMHIYRINVNEAVLICTQRYRSSYQFSSMVALPKLRSSGDKQDTPMFVLALGARGGIRVYHVPCDPGLDFEPVWTFATPRGSQLSPHKPQLSDNGTMITWLSIPGSVVSRGVHYFLSRLPVPSGITQLPVRGPKDANLTSRFYDLAAHKDIPALGLAVFGNAFGELAVYDFSTTAPDVLSKLFPRPCVPLHNRSIPQTNREVECYEPGYPFPLMSTVHDDETLFLKQAKKANEISSRTTPLSVWQSSWRYRNFRYLVTLLEVRTLYGDVVPFMHKECLDVFRVGDLFVLFDHDDAYCRVLDSTDADQICSQIEANIVPPGRTVYGGDLYIAHDSGLQMHLAERRRIPPVNRASQLRDRGGHVHASWDNVLQDFQGLDTNLGSGFRPYRASEDESDGDSELSSEDIEWE</sequence>
<feature type="region of interest" description="Disordered" evidence="1">
    <location>
        <begin position="645"/>
        <end position="669"/>
    </location>
</feature>
<dbReference type="SUPFAM" id="SSF101908">
    <property type="entry name" value="Putative isomerase YbhE"/>
    <property type="match status" value="1"/>
</dbReference>
<dbReference type="AlphaFoldDB" id="A0A4R0RDJ7"/>
<reference evidence="2 3" key="1">
    <citation type="submission" date="2018-11" db="EMBL/GenBank/DDBJ databases">
        <title>Genome assembly of Steccherinum ochraceum LE-BIN_3174, the white-rot fungus of the Steccherinaceae family (The Residual Polyporoid clade, Polyporales, Basidiomycota).</title>
        <authorList>
            <person name="Fedorova T.V."/>
            <person name="Glazunova O.A."/>
            <person name="Landesman E.O."/>
            <person name="Moiseenko K.V."/>
            <person name="Psurtseva N.V."/>
            <person name="Savinova O.S."/>
            <person name="Shakhova N.V."/>
            <person name="Tyazhelova T.V."/>
            <person name="Vasina D.V."/>
        </authorList>
    </citation>
    <scope>NUCLEOTIDE SEQUENCE [LARGE SCALE GENOMIC DNA]</scope>
    <source>
        <strain evidence="2 3">LE-BIN_3174</strain>
    </source>
</reference>
<feature type="compositionally biased region" description="Acidic residues" evidence="1">
    <location>
        <begin position="653"/>
        <end position="669"/>
    </location>
</feature>
<protein>
    <recommendedName>
        <fullName evidence="4">F-box domain-containing protein</fullName>
    </recommendedName>
</protein>
<dbReference type="Proteomes" id="UP000292702">
    <property type="component" value="Unassembled WGS sequence"/>
</dbReference>